<dbReference type="AlphaFoldDB" id="A0AAD5MNU9"/>
<gene>
    <name evidence="1" type="ORF">KIN20_008393</name>
</gene>
<accession>A0AAD5MNU9</accession>
<proteinExistence type="predicted"/>
<dbReference type="Proteomes" id="UP001196413">
    <property type="component" value="Unassembled WGS sequence"/>
</dbReference>
<keyword evidence="2" id="KW-1185">Reference proteome</keyword>
<dbReference type="EMBL" id="JAHQIW010001321">
    <property type="protein sequence ID" value="KAJ1352192.1"/>
    <property type="molecule type" value="Genomic_DNA"/>
</dbReference>
<reference evidence="1" key="1">
    <citation type="submission" date="2021-06" db="EMBL/GenBank/DDBJ databases">
        <title>Parelaphostrongylus tenuis whole genome reference sequence.</title>
        <authorList>
            <person name="Garwood T.J."/>
            <person name="Larsen P.A."/>
            <person name="Fountain-Jones N.M."/>
            <person name="Garbe J.R."/>
            <person name="Macchietto M.G."/>
            <person name="Kania S.A."/>
            <person name="Gerhold R.W."/>
            <person name="Richards J.E."/>
            <person name="Wolf T.M."/>
        </authorList>
    </citation>
    <scope>NUCLEOTIDE SEQUENCE</scope>
    <source>
        <strain evidence="1">MNPRO001-30</strain>
        <tissue evidence="1">Meninges</tissue>
    </source>
</reference>
<evidence type="ECO:0000313" key="1">
    <source>
        <dbReference type="EMBL" id="KAJ1352192.1"/>
    </source>
</evidence>
<protein>
    <submittedName>
        <fullName evidence="1">Uncharacterized protein</fullName>
    </submittedName>
</protein>
<comment type="caution">
    <text evidence="1">The sequence shown here is derived from an EMBL/GenBank/DDBJ whole genome shotgun (WGS) entry which is preliminary data.</text>
</comment>
<organism evidence="1 2">
    <name type="scientific">Parelaphostrongylus tenuis</name>
    <name type="common">Meningeal worm</name>
    <dbReference type="NCBI Taxonomy" id="148309"/>
    <lineage>
        <taxon>Eukaryota</taxon>
        <taxon>Metazoa</taxon>
        <taxon>Ecdysozoa</taxon>
        <taxon>Nematoda</taxon>
        <taxon>Chromadorea</taxon>
        <taxon>Rhabditida</taxon>
        <taxon>Rhabditina</taxon>
        <taxon>Rhabditomorpha</taxon>
        <taxon>Strongyloidea</taxon>
        <taxon>Metastrongylidae</taxon>
        <taxon>Parelaphostrongylus</taxon>
    </lineage>
</organism>
<evidence type="ECO:0000313" key="2">
    <source>
        <dbReference type="Proteomes" id="UP001196413"/>
    </source>
</evidence>
<name>A0AAD5MNU9_PARTN</name>
<sequence>MGSGYLLLISTTFEQMKRIRKKESVEAYHDATTRCALNGDCKMPQTKIIFFGDCHKWLHNICILGHKEAPGDEYFFCGYEKKKKAKGQ</sequence>